<keyword evidence="1" id="KW-1133">Transmembrane helix</keyword>
<name>A0A3Q9J4Y8_9MICO</name>
<evidence type="ECO:0000313" key="3">
    <source>
        <dbReference type="Proteomes" id="UP000276888"/>
    </source>
</evidence>
<dbReference type="AlphaFoldDB" id="A0A3Q9J4Y8"/>
<sequence length="38" mass="4208">MSADEPDARSGMRLMFWAWMTLIVGGLTIMIVLPLAGR</sequence>
<keyword evidence="3" id="KW-1185">Reference proteome</keyword>
<organism evidence="2 3">
    <name type="scientific">Microbacterium lemovicicum</name>
    <dbReference type="NCBI Taxonomy" id="1072463"/>
    <lineage>
        <taxon>Bacteria</taxon>
        <taxon>Bacillati</taxon>
        <taxon>Actinomycetota</taxon>
        <taxon>Actinomycetes</taxon>
        <taxon>Micrococcales</taxon>
        <taxon>Microbacteriaceae</taxon>
        <taxon>Microbacterium</taxon>
    </lineage>
</organism>
<evidence type="ECO:0000313" key="2">
    <source>
        <dbReference type="EMBL" id="AZS37900.1"/>
    </source>
</evidence>
<proteinExistence type="predicted"/>
<dbReference type="Proteomes" id="UP000276888">
    <property type="component" value="Chromosome"/>
</dbReference>
<keyword evidence="1" id="KW-0472">Membrane</keyword>
<accession>A0A3Q9J4Y8</accession>
<feature type="transmembrane region" description="Helical" evidence="1">
    <location>
        <begin position="16"/>
        <end position="36"/>
    </location>
</feature>
<dbReference type="KEGG" id="mlv:CVS47_02547"/>
<evidence type="ECO:0000256" key="1">
    <source>
        <dbReference type="SAM" id="Phobius"/>
    </source>
</evidence>
<keyword evidence="1" id="KW-0812">Transmembrane</keyword>
<dbReference type="EMBL" id="CP031423">
    <property type="protein sequence ID" value="AZS37900.1"/>
    <property type="molecule type" value="Genomic_DNA"/>
</dbReference>
<reference evidence="2 3" key="1">
    <citation type="submission" date="2018-08" db="EMBL/GenBank/DDBJ databases">
        <title>Microbacterium lemovicicum sp. nov., a bacterium isolated from a natural uranium-rich soil.</title>
        <authorList>
            <person name="ORTET P."/>
        </authorList>
    </citation>
    <scope>NUCLEOTIDE SEQUENCE [LARGE SCALE GENOMIC DNA]</scope>
    <source>
        <strain evidence="2 3">Viu22</strain>
    </source>
</reference>
<gene>
    <name evidence="2" type="ORF">CVS47_02547</name>
</gene>
<protein>
    <submittedName>
        <fullName evidence="2">Uncharacterized protein</fullName>
    </submittedName>
</protein>